<dbReference type="GO" id="GO:0016747">
    <property type="term" value="F:acyltransferase activity, transferring groups other than amino-acyl groups"/>
    <property type="evidence" value="ECO:0007669"/>
    <property type="project" value="InterPro"/>
</dbReference>
<dbReference type="SUPFAM" id="SSF55729">
    <property type="entry name" value="Acyl-CoA N-acyltransferases (Nat)"/>
    <property type="match status" value="1"/>
</dbReference>
<sequence>MIQTERLSLLPFTKEMVTATIKGKDTLEDLIQLKVSSEWPNTDYAEILPFVEKQLIQNPGGSKWSYLIVNNSDQTVVGEVGCKGGPDENGLVEIGYGVVPSYQRKGIASEAVTGLVNWLQQEPGVSRIVAECLPTNVGSIRVLEKSRFVRTKTDEDMIYWEYK</sequence>
<organism evidence="2 3">
    <name type="scientific">Radiobacillus deserti</name>
    <dbReference type="NCBI Taxonomy" id="2594883"/>
    <lineage>
        <taxon>Bacteria</taxon>
        <taxon>Bacillati</taxon>
        <taxon>Bacillota</taxon>
        <taxon>Bacilli</taxon>
        <taxon>Bacillales</taxon>
        <taxon>Bacillaceae</taxon>
        <taxon>Radiobacillus</taxon>
    </lineage>
</organism>
<dbReference type="PROSITE" id="PS51186">
    <property type="entry name" value="GNAT"/>
    <property type="match status" value="1"/>
</dbReference>
<dbReference type="AlphaFoldDB" id="A0A516KCF9"/>
<keyword evidence="2" id="KW-0808">Transferase</keyword>
<dbReference type="InterPro" id="IPR016181">
    <property type="entry name" value="Acyl_CoA_acyltransferase"/>
</dbReference>
<dbReference type="OrthoDB" id="452315at2"/>
<keyword evidence="3" id="KW-1185">Reference proteome</keyword>
<dbReference type="CDD" id="cd04301">
    <property type="entry name" value="NAT_SF"/>
    <property type="match status" value="1"/>
</dbReference>
<name>A0A516KCF9_9BACI</name>
<dbReference type="PANTHER" id="PTHR43792">
    <property type="entry name" value="GNAT FAMILY, PUTATIVE (AFU_ORTHOLOGUE AFUA_3G00765)-RELATED-RELATED"/>
    <property type="match status" value="1"/>
</dbReference>
<evidence type="ECO:0000313" key="3">
    <source>
        <dbReference type="Proteomes" id="UP000315215"/>
    </source>
</evidence>
<evidence type="ECO:0000259" key="1">
    <source>
        <dbReference type="PROSITE" id="PS51186"/>
    </source>
</evidence>
<evidence type="ECO:0000313" key="2">
    <source>
        <dbReference type="EMBL" id="QDP39050.1"/>
    </source>
</evidence>
<proteinExistence type="predicted"/>
<dbReference type="InterPro" id="IPR051531">
    <property type="entry name" value="N-acetyltransferase"/>
</dbReference>
<dbReference type="RefSeq" id="WP_143891800.1">
    <property type="nucleotide sequence ID" value="NZ_CP041666.1"/>
</dbReference>
<dbReference type="Pfam" id="PF13302">
    <property type="entry name" value="Acetyltransf_3"/>
    <property type="match status" value="1"/>
</dbReference>
<gene>
    <name evidence="2" type="ORF">FN924_01790</name>
</gene>
<accession>A0A516KCF9</accession>
<reference evidence="2 3" key="1">
    <citation type="submission" date="2019-07" db="EMBL/GenBank/DDBJ databases">
        <authorList>
            <person name="Li J."/>
        </authorList>
    </citation>
    <scope>NUCLEOTIDE SEQUENCE [LARGE SCALE GENOMIC DNA]</scope>
    <source>
        <strain evidence="2 3">TKL69</strain>
    </source>
</reference>
<dbReference type="EMBL" id="CP041666">
    <property type="protein sequence ID" value="QDP39050.1"/>
    <property type="molecule type" value="Genomic_DNA"/>
</dbReference>
<dbReference type="KEGG" id="aqt:FN924_01790"/>
<dbReference type="InterPro" id="IPR000182">
    <property type="entry name" value="GNAT_dom"/>
</dbReference>
<dbReference type="Gene3D" id="3.40.630.30">
    <property type="match status" value="1"/>
</dbReference>
<protein>
    <submittedName>
        <fullName evidence="2">GNAT family N-acetyltransferase</fullName>
    </submittedName>
</protein>
<dbReference type="PANTHER" id="PTHR43792:SF13">
    <property type="entry name" value="ACETYLTRANSFERASE"/>
    <property type="match status" value="1"/>
</dbReference>
<dbReference type="Proteomes" id="UP000315215">
    <property type="component" value="Chromosome"/>
</dbReference>
<feature type="domain" description="N-acetyltransferase" evidence="1">
    <location>
        <begin position="14"/>
        <end position="163"/>
    </location>
</feature>